<dbReference type="WBParaSite" id="MhA1_Contig1230.frz3.gene6">
    <property type="protein sequence ID" value="MhA1_Contig1230.frz3.gene6"/>
    <property type="gene ID" value="MhA1_Contig1230.frz3.gene6"/>
</dbReference>
<accession>A0A1I8B1Z8</accession>
<sequence>MYYLPVEAKLDIFKFLNINQITKLQQTNQHFFKLINKYQKELPRQKIYSIKITRGECYGNLINPESGVFKFKLRDELNEEDCSRIALNDSLFTQHGVPLCYSYNKMKRVVILIKMKECQNRLFHSKDKVVRSGDRVVIKIELCNDCVKENCNATDLLSNKRKKIEKRN</sequence>
<evidence type="ECO:0000259" key="1">
    <source>
        <dbReference type="PROSITE" id="PS50181"/>
    </source>
</evidence>
<dbReference type="InterPro" id="IPR001810">
    <property type="entry name" value="F-box_dom"/>
</dbReference>
<evidence type="ECO:0000313" key="3">
    <source>
        <dbReference type="WBParaSite" id="MhA1_Contig1230.frz3.gene6"/>
    </source>
</evidence>
<dbReference type="SUPFAM" id="SSF81383">
    <property type="entry name" value="F-box domain"/>
    <property type="match status" value="1"/>
</dbReference>
<organism evidence="2 3">
    <name type="scientific">Meloidogyne hapla</name>
    <name type="common">Root-knot nematode worm</name>
    <dbReference type="NCBI Taxonomy" id="6305"/>
    <lineage>
        <taxon>Eukaryota</taxon>
        <taxon>Metazoa</taxon>
        <taxon>Ecdysozoa</taxon>
        <taxon>Nematoda</taxon>
        <taxon>Chromadorea</taxon>
        <taxon>Rhabditida</taxon>
        <taxon>Tylenchina</taxon>
        <taxon>Tylenchomorpha</taxon>
        <taxon>Tylenchoidea</taxon>
        <taxon>Meloidogynidae</taxon>
        <taxon>Meloidogyninae</taxon>
        <taxon>Meloidogyne</taxon>
    </lineage>
</organism>
<feature type="domain" description="F-box" evidence="1">
    <location>
        <begin position="1"/>
        <end position="46"/>
    </location>
</feature>
<name>A0A1I8B1Z8_MELHA</name>
<evidence type="ECO:0000313" key="2">
    <source>
        <dbReference type="Proteomes" id="UP000095281"/>
    </source>
</evidence>
<dbReference type="InterPro" id="IPR036047">
    <property type="entry name" value="F-box-like_dom_sf"/>
</dbReference>
<protein>
    <submittedName>
        <fullName evidence="3">F-box domain-containing protein</fullName>
    </submittedName>
</protein>
<dbReference type="PROSITE" id="PS50181">
    <property type="entry name" value="FBOX"/>
    <property type="match status" value="1"/>
</dbReference>
<keyword evidence="2" id="KW-1185">Reference proteome</keyword>
<proteinExistence type="predicted"/>
<dbReference type="AlphaFoldDB" id="A0A1I8B1Z8"/>
<reference evidence="3" key="1">
    <citation type="submission" date="2016-11" db="UniProtKB">
        <authorList>
            <consortium name="WormBaseParasite"/>
        </authorList>
    </citation>
    <scope>IDENTIFICATION</scope>
</reference>
<dbReference type="Proteomes" id="UP000095281">
    <property type="component" value="Unplaced"/>
</dbReference>